<dbReference type="AlphaFoldDB" id="A0A086SVB1"/>
<dbReference type="PANTHER" id="PTHR42673">
    <property type="entry name" value="MALEYLACETOACETATE ISOMERASE"/>
    <property type="match status" value="1"/>
</dbReference>
<name>A0A086SVB1_HAPC1</name>
<dbReference type="SFLD" id="SFLDG00358">
    <property type="entry name" value="Main_(cytGST)"/>
    <property type="match status" value="1"/>
</dbReference>
<dbReference type="InterPro" id="IPR040079">
    <property type="entry name" value="Glutathione_S-Trfase"/>
</dbReference>
<dbReference type="PANTHER" id="PTHR42673:SF4">
    <property type="entry name" value="MALEYLACETOACETATE ISOMERASE"/>
    <property type="match status" value="1"/>
</dbReference>
<dbReference type="EMBL" id="JPKY01000150">
    <property type="protein sequence ID" value="KFH41043.1"/>
    <property type="molecule type" value="Genomic_DNA"/>
</dbReference>
<keyword evidence="5" id="KW-1185">Reference proteome</keyword>
<dbReference type="GO" id="GO:0006559">
    <property type="term" value="P:L-phenylalanine catabolic process"/>
    <property type="evidence" value="ECO:0007669"/>
    <property type="project" value="TreeGrafter"/>
</dbReference>
<dbReference type="Pfam" id="PF13409">
    <property type="entry name" value="GST_N_2"/>
    <property type="match status" value="1"/>
</dbReference>
<dbReference type="Proteomes" id="UP000029964">
    <property type="component" value="Unassembled WGS sequence"/>
</dbReference>
<dbReference type="GO" id="GO:0006749">
    <property type="term" value="P:glutathione metabolic process"/>
    <property type="evidence" value="ECO:0007669"/>
    <property type="project" value="TreeGrafter"/>
</dbReference>
<comment type="caution">
    <text evidence="4">The sequence shown here is derived from an EMBL/GenBank/DDBJ whole genome shotgun (WGS) entry which is preliminary data.</text>
</comment>
<dbReference type="FunFam" id="1.20.1050.10:FF:000010">
    <property type="entry name" value="Maleylacetoacetate isomerase isoform 1"/>
    <property type="match status" value="1"/>
</dbReference>
<dbReference type="PROSITE" id="PS50405">
    <property type="entry name" value="GST_CTER"/>
    <property type="match status" value="1"/>
</dbReference>
<sequence length="231" mass="25555">MSDYNLYAYWRSSCSARLRIALNIKGISYDNITVNLLKDEQLSAEHRALNPSCSVPLLVRKKPVDATTTTTTTPFKIGQSVAALEYLDEVHPEAPLLPPSSDPEARAVVRTLVNIVACDIQPVTNLRIMRRVRSLGGNAEEWNRELIVDGLRAYEDVIAGGCAGRYSYGDDVTMADVCLLPGVWNAKRFGVEVAGQFPTIAKVTENLEQLRAVQDAFYVNQPDAPEEMRAK</sequence>
<protein>
    <submittedName>
        <fullName evidence="4">Glutathione S-transferase-like protein</fullName>
    </submittedName>
</protein>
<dbReference type="HOGENOM" id="CLU_011226_20_0_1"/>
<dbReference type="OrthoDB" id="202840at2759"/>
<dbReference type="STRING" id="857340.A0A086SVB1"/>
<dbReference type="Gene3D" id="3.40.30.10">
    <property type="entry name" value="Glutaredoxin"/>
    <property type="match status" value="1"/>
</dbReference>
<proteinExistence type="inferred from homology"/>
<dbReference type="InterPro" id="IPR036282">
    <property type="entry name" value="Glutathione-S-Trfase_C_sf"/>
</dbReference>
<dbReference type="SUPFAM" id="SSF52833">
    <property type="entry name" value="Thioredoxin-like"/>
    <property type="match status" value="1"/>
</dbReference>
<dbReference type="InterPro" id="IPR004045">
    <property type="entry name" value="Glutathione_S-Trfase_N"/>
</dbReference>
<dbReference type="InterPro" id="IPR005955">
    <property type="entry name" value="GST_Zeta"/>
</dbReference>
<comment type="similarity">
    <text evidence="1">Belongs to the GST superfamily. Zeta family.</text>
</comment>
<evidence type="ECO:0000259" key="2">
    <source>
        <dbReference type="PROSITE" id="PS50404"/>
    </source>
</evidence>
<dbReference type="SUPFAM" id="SSF47616">
    <property type="entry name" value="GST C-terminal domain-like"/>
    <property type="match status" value="1"/>
</dbReference>
<dbReference type="SFLD" id="SFLDS00019">
    <property type="entry name" value="Glutathione_Transferase_(cytos"/>
    <property type="match status" value="1"/>
</dbReference>
<evidence type="ECO:0000313" key="5">
    <source>
        <dbReference type="Proteomes" id="UP000029964"/>
    </source>
</evidence>
<keyword evidence="4" id="KW-0808">Transferase</keyword>
<organism evidence="4 5">
    <name type="scientific">Hapsidospora chrysogenum (strain ATCC 11550 / CBS 779.69 / DSM 880 / IAM 14645 / JCM 23072 / IMI 49137)</name>
    <name type="common">Acremonium chrysogenum</name>
    <dbReference type="NCBI Taxonomy" id="857340"/>
    <lineage>
        <taxon>Eukaryota</taxon>
        <taxon>Fungi</taxon>
        <taxon>Dikarya</taxon>
        <taxon>Ascomycota</taxon>
        <taxon>Pezizomycotina</taxon>
        <taxon>Sordariomycetes</taxon>
        <taxon>Hypocreomycetidae</taxon>
        <taxon>Hypocreales</taxon>
        <taxon>Bionectriaceae</taxon>
        <taxon>Hapsidospora</taxon>
    </lineage>
</organism>
<reference evidence="5" key="1">
    <citation type="journal article" date="2014" name="Genome Announc.">
        <title>Genome sequence and annotation of Acremonium chrysogenum, producer of the beta-lactam antibiotic cephalosporin C.</title>
        <authorList>
            <person name="Terfehr D."/>
            <person name="Dahlmann T.A."/>
            <person name="Specht T."/>
            <person name="Zadra I."/>
            <person name="Kuernsteiner H."/>
            <person name="Kueck U."/>
        </authorList>
    </citation>
    <scope>NUCLEOTIDE SEQUENCE [LARGE SCALE GENOMIC DNA]</scope>
    <source>
        <strain evidence="5">ATCC 11550 / CBS 779.69 / DSM 880 / IAM 14645 / JCM 23072 / IMI 49137</strain>
    </source>
</reference>
<evidence type="ECO:0000313" key="4">
    <source>
        <dbReference type="EMBL" id="KFH41043.1"/>
    </source>
</evidence>
<feature type="domain" description="GST C-terminal" evidence="3">
    <location>
        <begin position="102"/>
        <end position="226"/>
    </location>
</feature>
<dbReference type="Gene3D" id="1.20.1050.10">
    <property type="match status" value="1"/>
</dbReference>
<dbReference type="GO" id="GO:0005739">
    <property type="term" value="C:mitochondrion"/>
    <property type="evidence" value="ECO:0007669"/>
    <property type="project" value="TreeGrafter"/>
</dbReference>
<evidence type="ECO:0000256" key="1">
    <source>
        <dbReference type="ARBA" id="ARBA00010007"/>
    </source>
</evidence>
<accession>A0A086SVB1</accession>
<gene>
    <name evidence="4" type="ORF">ACRE_082580</name>
</gene>
<dbReference type="PROSITE" id="PS50404">
    <property type="entry name" value="GST_NTER"/>
    <property type="match status" value="1"/>
</dbReference>
<dbReference type="GO" id="GO:0004364">
    <property type="term" value="F:glutathione transferase activity"/>
    <property type="evidence" value="ECO:0007669"/>
    <property type="project" value="TreeGrafter"/>
</dbReference>
<evidence type="ECO:0000259" key="3">
    <source>
        <dbReference type="PROSITE" id="PS50405"/>
    </source>
</evidence>
<feature type="domain" description="GST N-terminal" evidence="2">
    <location>
        <begin position="2"/>
        <end position="95"/>
    </location>
</feature>
<dbReference type="InterPro" id="IPR010987">
    <property type="entry name" value="Glutathione-S-Trfase_C-like"/>
</dbReference>
<dbReference type="NCBIfam" id="TIGR01262">
    <property type="entry name" value="maiA"/>
    <property type="match status" value="1"/>
</dbReference>
<dbReference type="InterPro" id="IPR036249">
    <property type="entry name" value="Thioredoxin-like_sf"/>
</dbReference>
<dbReference type="GO" id="GO:0016034">
    <property type="term" value="F:maleylacetoacetate isomerase activity"/>
    <property type="evidence" value="ECO:0007669"/>
    <property type="project" value="TreeGrafter"/>
</dbReference>